<dbReference type="Proteomes" id="UP000001593">
    <property type="component" value="Unassembled WGS sequence"/>
</dbReference>
<feature type="region of interest" description="Disordered" evidence="1">
    <location>
        <begin position="115"/>
        <end position="200"/>
    </location>
</feature>
<feature type="compositionally biased region" description="Polar residues" evidence="1">
    <location>
        <begin position="128"/>
        <end position="143"/>
    </location>
</feature>
<gene>
    <name evidence="2" type="ORF">NEMVEDRAFT_v1g241989</name>
</gene>
<dbReference type="EMBL" id="DS469561">
    <property type="protein sequence ID" value="EDO42732.1"/>
    <property type="molecule type" value="Genomic_DNA"/>
</dbReference>
<accession>A7S0H9</accession>
<evidence type="ECO:0000313" key="2">
    <source>
        <dbReference type="EMBL" id="EDO42732.1"/>
    </source>
</evidence>
<evidence type="ECO:0000256" key="1">
    <source>
        <dbReference type="SAM" id="MobiDB-lite"/>
    </source>
</evidence>
<organism evidence="2 3">
    <name type="scientific">Nematostella vectensis</name>
    <name type="common">Starlet sea anemone</name>
    <dbReference type="NCBI Taxonomy" id="45351"/>
    <lineage>
        <taxon>Eukaryota</taxon>
        <taxon>Metazoa</taxon>
        <taxon>Cnidaria</taxon>
        <taxon>Anthozoa</taxon>
        <taxon>Hexacorallia</taxon>
        <taxon>Actiniaria</taxon>
        <taxon>Edwardsiidae</taxon>
        <taxon>Nematostella</taxon>
    </lineage>
</organism>
<dbReference type="HOGENOM" id="CLU_1367674_0_0_1"/>
<name>A7S0H9_NEMVE</name>
<sequence length="200" mass="23307">MAKARSSVILPKLELKGVKDQKTKKEIERQQELLAADVDRKSLRGNVTAEDWRYTKRNEELAKNEKRHKFEINTEKTALLKDLEKVRSSYTGHYDDSKSPIENIQQALKTRVMTPARSSRLAVPQSAIRRSTSQENLRTTPRGRSSHFRQHIETKYKLYLEKPSLRRPETVHSMRPFKQSSDATKPKIRDGEEKRPVNKI</sequence>
<feature type="compositionally biased region" description="Basic and acidic residues" evidence="1">
    <location>
        <begin position="150"/>
        <end position="172"/>
    </location>
</feature>
<keyword evidence="3" id="KW-1185">Reference proteome</keyword>
<evidence type="ECO:0000313" key="3">
    <source>
        <dbReference type="Proteomes" id="UP000001593"/>
    </source>
</evidence>
<proteinExistence type="predicted"/>
<reference evidence="2 3" key="1">
    <citation type="journal article" date="2007" name="Science">
        <title>Sea anemone genome reveals ancestral eumetazoan gene repertoire and genomic organization.</title>
        <authorList>
            <person name="Putnam N.H."/>
            <person name="Srivastava M."/>
            <person name="Hellsten U."/>
            <person name="Dirks B."/>
            <person name="Chapman J."/>
            <person name="Salamov A."/>
            <person name="Terry A."/>
            <person name="Shapiro H."/>
            <person name="Lindquist E."/>
            <person name="Kapitonov V.V."/>
            <person name="Jurka J."/>
            <person name="Genikhovich G."/>
            <person name="Grigoriev I.V."/>
            <person name="Lucas S.M."/>
            <person name="Steele R.E."/>
            <person name="Finnerty J.R."/>
            <person name="Technau U."/>
            <person name="Martindale M.Q."/>
            <person name="Rokhsar D.S."/>
        </authorList>
    </citation>
    <scope>NUCLEOTIDE SEQUENCE [LARGE SCALE GENOMIC DNA]</scope>
    <source>
        <strain evidence="3">CH2 X CH6</strain>
    </source>
</reference>
<dbReference type="AlphaFoldDB" id="A7S0H9"/>
<dbReference type="OMA" id="SYTGHYD"/>
<protein>
    <submittedName>
        <fullName evidence="2">Uncharacterized protein</fullName>
    </submittedName>
</protein>
<feature type="compositionally biased region" description="Basic and acidic residues" evidence="1">
    <location>
        <begin position="184"/>
        <end position="200"/>
    </location>
</feature>
<dbReference type="KEGG" id="nve:5514566"/>
<dbReference type="OrthoDB" id="5969973at2759"/>
<dbReference type="InParanoid" id="A7S0H9"/>